<dbReference type="EMBL" id="CP157961">
    <property type="protein sequence ID" value="XBT96382.1"/>
    <property type="molecule type" value="Genomic_DNA"/>
</dbReference>
<dbReference type="InterPro" id="IPR053344">
    <property type="entry name" value="cAMP-inducible_BP74-like"/>
</dbReference>
<dbReference type="PANTHER" id="PTHR35883">
    <property type="entry name" value="CYCLIC AMP-INDUCIBLE PROTEIN BP74-RELATED"/>
    <property type="match status" value="1"/>
</dbReference>
<accession>A0AAU7S1R9</accession>
<gene>
    <name evidence="2" type="ORF">ABM479_22935</name>
</gene>
<reference evidence="2" key="1">
    <citation type="submission" date="2024-06" db="EMBL/GenBank/DDBJ databases">
        <authorList>
            <person name="Li T."/>
            <person name="Gao R."/>
        </authorList>
    </citation>
    <scope>NUCLEOTIDE SEQUENCE</scope>
    <source>
        <strain evidence="2">ZPR3</strain>
        <plasmid evidence="2">unnamed1</plasmid>
    </source>
</reference>
<name>A0AAU7S1R9_9HYPH</name>
<dbReference type="PANTHER" id="PTHR35883:SF1">
    <property type="entry name" value="CALMODULIN-BINDING PROTEIN CAM-BP15-RELATED"/>
    <property type="match status" value="1"/>
</dbReference>
<keyword evidence="2" id="KW-0614">Plasmid</keyword>
<dbReference type="Pfam" id="PF23621">
    <property type="entry name" value="BP74_N"/>
    <property type="match status" value="1"/>
</dbReference>
<dbReference type="InterPro" id="IPR056422">
    <property type="entry name" value="BP74_N"/>
</dbReference>
<protein>
    <submittedName>
        <fullName evidence="2">Calmodulin</fullName>
    </submittedName>
</protein>
<dbReference type="RefSeq" id="WP_349961045.1">
    <property type="nucleotide sequence ID" value="NZ_CP157961.1"/>
</dbReference>
<dbReference type="AlphaFoldDB" id="A0AAU7S1R9"/>
<evidence type="ECO:0000259" key="1">
    <source>
        <dbReference type="Pfam" id="PF23621"/>
    </source>
</evidence>
<evidence type="ECO:0000313" key="2">
    <source>
        <dbReference type="EMBL" id="XBT96382.1"/>
    </source>
</evidence>
<feature type="domain" description="BP74 N-terminal" evidence="1">
    <location>
        <begin position="2"/>
        <end position="113"/>
    </location>
</feature>
<organism evidence="2">
    <name type="scientific">Rhizobium sp. ZPR3</name>
    <dbReference type="NCBI Taxonomy" id="3158967"/>
    <lineage>
        <taxon>Bacteria</taxon>
        <taxon>Pseudomonadati</taxon>
        <taxon>Pseudomonadota</taxon>
        <taxon>Alphaproteobacteria</taxon>
        <taxon>Hyphomicrobiales</taxon>
        <taxon>Rhizobiaceae</taxon>
        <taxon>Rhizobium/Agrobacterium group</taxon>
        <taxon>Rhizobium</taxon>
    </lineage>
</organism>
<sequence>MARYFEFETSPYDAKFVFELTDETKIAHVLKILSGEEKDKVHVIGRIKVGRKSYNPNLDFYMDPDSIDFFEVSIEVCDATTNYVNDHLDEAGGAFLPGYIWCPWSSKVIREVTP</sequence>
<proteinExistence type="predicted"/>
<geneLocation type="plasmid" evidence="2">
    <name>unnamed1</name>
</geneLocation>